<dbReference type="InterPro" id="IPR036866">
    <property type="entry name" value="RibonucZ/Hydroxyglut_hydro"/>
</dbReference>
<dbReference type="SMART" id="SM00849">
    <property type="entry name" value="Lactamase_B"/>
    <property type="match status" value="1"/>
</dbReference>
<gene>
    <name evidence="2" type="ORF">HRbin22_01974</name>
</gene>
<evidence type="ECO:0000313" key="2">
    <source>
        <dbReference type="EMBL" id="GBD09714.1"/>
    </source>
</evidence>
<feature type="domain" description="Metallo-beta-lactamase" evidence="1">
    <location>
        <begin position="23"/>
        <end position="216"/>
    </location>
</feature>
<evidence type="ECO:0000259" key="1">
    <source>
        <dbReference type="SMART" id="SM00849"/>
    </source>
</evidence>
<dbReference type="AlphaFoldDB" id="A0A2H5Y8D0"/>
<name>A0A2H5Y8D0_9CHLR</name>
<dbReference type="Proteomes" id="UP000236642">
    <property type="component" value="Unassembled WGS sequence"/>
</dbReference>
<comment type="caution">
    <text evidence="2">The sequence shown here is derived from an EMBL/GenBank/DDBJ whole genome shotgun (WGS) entry which is preliminary data.</text>
</comment>
<accession>A0A2H5Y8D0</accession>
<reference evidence="3" key="1">
    <citation type="submission" date="2017-09" db="EMBL/GenBank/DDBJ databases">
        <title>Metaegenomics of thermophilic ammonia-oxidizing enrichment culture.</title>
        <authorList>
            <person name="Kato S."/>
            <person name="Suzuki K."/>
        </authorList>
    </citation>
    <scope>NUCLEOTIDE SEQUENCE [LARGE SCALE GENOMIC DNA]</scope>
</reference>
<dbReference type="InterPro" id="IPR001279">
    <property type="entry name" value="Metallo-B-lactamas"/>
</dbReference>
<dbReference type="SUPFAM" id="SSF56281">
    <property type="entry name" value="Metallo-hydrolase/oxidoreductase"/>
    <property type="match status" value="1"/>
</dbReference>
<dbReference type="Pfam" id="PF00753">
    <property type="entry name" value="Lactamase_B"/>
    <property type="match status" value="1"/>
</dbReference>
<evidence type="ECO:0000313" key="3">
    <source>
        <dbReference type="Proteomes" id="UP000236642"/>
    </source>
</evidence>
<sequence length="309" mass="34590">MALEEKPPLSLESRVFIEDRLHFSTVGAVRTDQGWICIDMPADPSHAIWWRQTLKAIAPLPVLAVIYTDASRDRVLGTAILLEDRPGLVIAHHQAFDRIKSHGEMGRQQVMDTLINMGQSEAAELLARTPVVLPNLTFADRLTLHFGSPTLILEHVDGASPGQIWVRIPEHDVVFVGDTVTLNAHPNLSEADLERWLEQLRQLRAGRVARHIVPGRGPLVEPKGVSPVLDYLRTMLRRVKTLAGSRRKVELGPLVNEFMAYFPVPEPDRERIHRRIRLAIERLLDLYAEEKGAKTGKAATAKAGSRRKG</sequence>
<protein>
    <recommendedName>
        <fullName evidence="1">Metallo-beta-lactamase domain-containing protein</fullName>
    </recommendedName>
</protein>
<dbReference type="Gene3D" id="3.60.15.10">
    <property type="entry name" value="Ribonuclease Z/Hydroxyacylglutathione hydrolase-like"/>
    <property type="match status" value="1"/>
</dbReference>
<proteinExistence type="predicted"/>
<dbReference type="EMBL" id="BEHY01000061">
    <property type="protein sequence ID" value="GBD09714.1"/>
    <property type="molecule type" value="Genomic_DNA"/>
</dbReference>
<organism evidence="2 3">
    <name type="scientific">Candidatus Thermoflexus japonica</name>
    <dbReference type="NCBI Taxonomy" id="2035417"/>
    <lineage>
        <taxon>Bacteria</taxon>
        <taxon>Bacillati</taxon>
        <taxon>Chloroflexota</taxon>
        <taxon>Thermoflexia</taxon>
        <taxon>Thermoflexales</taxon>
        <taxon>Thermoflexaceae</taxon>
        <taxon>Thermoflexus</taxon>
    </lineage>
</organism>